<dbReference type="SUPFAM" id="SSF46689">
    <property type="entry name" value="Homeodomain-like"/>
    <property type="match status" value="1"/>
</dbReference>
<sequence length="427" mass="49114">MSSMPTHTTNSASDMWNNCAQIKLESGIPTQCSYQYQITYNNIHTNNFYPQNCGYSYGQYNKVQGFNPRNKDVKIETGSQINLRKQMYNNGQSNMNMSNEWRDINTCSQQLDTNNHGFTSIENSRSSNIKDESSSLTCQSQCSLSENSYRSRNSSCAIKSASPEVTDSQNLRPILSHYNDNTPLYDKPYSHEMRQQIPYHTNDFENLTYNKTAKETETNYPKFYGESDEQAKTRIAMGGALVENHDFKIPDIGTSEMCHNMTRVETGGHNETKDSEQSKMAATHEVDALYPWMKSSGGENKKTTSKRTRQTYTRHQTLELEKEFRYNSYISKRTRVEISHKLNLSERQIKIWFQNRRMKAKKERNLSTSPVSSSENNITTPNVLECMNSIQETPALMLYPSTNYYHPSHRGTTGICNAQHIKNYPVS</sequence>
<evidence type="ECO:0000313" key="12">
    <source>
        <dbReference type="Proteomes" id="UP001153954"/>
    </source>
</evidence>
<accession>A0AAU9TLN6</accession>
<dbReference type="PANTHER" id="PTHR45659">
    <property type="entry name" value="HOMEOBOX PROTEIN HOX"/>
    <property type="match status" value="1"/>
</dbReference>
<dbReference type="GO" id="GO:0000978">
    <property type="term" value="F:RNA polymerase II cis-regulatory region sequence-specific DNA binding"/>
    <property type="evidence" value="ECO:0007669"/>
    <property type="project" value="TreeGrafter"/>
</dbReference>
<evidence type="ECO:0000256" key="4">
    <source>
        <dbReference type="ARBA" id="ARBA00023125"/>
    </source>
</evidence>
<dbReference type="Gene3D" id="1.10.10.60">
    <property type="entry name" value="Homeodomain-like"/>
    <property type="match status" value="1"/>
</dbReference>
<evidence type="ECO:0000256" key="6">
    <source>
        <dbReference type="ARBA" id="ARBA00023242"/>
    </source>
</evidence>
<feature type="domain" description="Homeobox" evidence="10">
    <location>
        <begin position="303"/>
        <end position="363"/>
    </location>
</feature>
<dbReference type="InterPro" id="IPR017970">
    <property type="entry name" value="Homeobox_CS"/>
</dbReference>
<dbReference type="Proteomes" id="UP001153954">
    <property type="component" value="Unassembled WGS sequence"/>
</dbReference>
<evidence type="ECO:0000313" key="11">
    <source>
        <dbReference type="EMBL" id="CAH2085580.1"/>
    </source>
</evidence>
<protein>
    <recommendedName>
        <fullName evidence="10">Homeobox domain-containing protein</fullName>
    </recommendedName>
</protein>
<comment type="similarity">
    <text evidence="2 9">Belongs to the Antp homeobox family.</text>
</comment>
<evidence type="ECO:0000256" key="1">
    <source>
        <dbReference type="ARBA" id="ARBA00004123"/>
    </source>
</evidence>
<dbReference type="InterPro" id="IPR009057">
    <property type="entry name" value="Homeodomain-like_sf"/>
</dbReference>
<feature type="DNA-binding region" description="Homeobox" evidence="7">
    <location>
        <begin position="305"/>
        <end position="364"/>
    </location>
</feature>
<dbReference type="PRINTS" id="PR00024">
    <property type="entry name" value="HOMEOBOX"/>
</dbReference>
<evidence type="ECO:0000256" key="9">
    <source>
        <dbReference type="RuleBase" id="RU004442"/>
    </source>
</evidence>
<dbReference type="AlphaFoldDB" id="A0AAU9TLN6"/>
<proteinExistence type="inferred from homology"/>
<reference evidence="11" key="1">
    <citation type="submission" date="2022-03" db="EMBL/GenBank/DDBJ databases">
        <authorList>
            <person name="Tunstrom K."/>
        </authorList>
    </citation>
    <scope>NUCLEOTIDE SEQUENCE</scope>
</reference>
<evidence type="ECO:0000256" key="2">
    <source>
        <dbReference type="ARBA" id="ARBA00009107"/>
    </source>
</evidence>
<keyword evidence="6 7" id="KW-0539">Nucleus</keyword>
<dbReference type="PROSITE" id="PS00027">
    <property type="entry name" value="HOMEOBOX_1"/>
    <property type="match status" value="1"/>
</dbReference>
<evidence type="ECO:0000259" key="10">
    <source>
        <dbReference type="PROSITE" id="PS50071"/>
    </source>
</evidence>
<keyword evidence="4 7" id="KW-0238">DNA-binding</keyword>
<dbReference type="GO" id="GO:0000122">
    <property type="term" value="P:negative regulation of transcription by RNA polymerase II"/>
    <property type="evidence" value="ECO:0007669"/>
    <property type="project" value="TreeGrafter"/>
</dbReference>
<evidence type="ECO:0000256" key="5">
    <source>
        <dbReference type="ARBA" id="ARBA00023155"/>
    </source>
</evidence>
<dbReference type="InterPro" id="IPR050296">
    <property type="entry name" value="Antp_homeobox"/>
</dbReference>
<dbReference type="InterPro" id="IPR001356">
    <property type="entry name" value="HD"/>
</dbReference>
<dbReference type="GO" id="GO:0009952">
    <property type="term" value="P:anterior/posterior pattern specification"/>
    <property type="evidence" value="ECO:0007669"/>
    <property type="project" value="TreeGrafter"/>
</dbReference>
<keyword evidence="3" id="KW-0217">Developmental protein</keyword>
<dbReference type="PANTHER" id="PTHR45659:SF4">
    <property type="entry name" value="HOMEOBOX PROTEIN ABDOMINAL-A"/>
    <property type="match status" value="1"/>
</dbReference>
<dbReference type="GO" id="GO:0000981">
    <property type="term" value="F:DNA-binding transcription factor activity, RNA polymerase II-specific"/>
    <property type="evidence" value="ECO:0007669"/>
    <property type="project" value="InterPro"/>
</dbReference>
<evidence type="ECO:0000256" key="8">
    <source>
        <dbReference type="RuleBase" id="RU000682"/>
    </source>
</evidence>
<dbReference type="CDD" id="cd00086">
    <property type="entry name" value="homeodomain"/>
    <property type="match status" value="1"/>
</dbReference>
<gene>
    <name evidence="11" type="ORF">EEDITHA_LOCUS2037</name>
</gene>
<dbReference type="InterPro" id="IPR020479">
    <property type="entry name" value="HD_metazoa"/>
</dbReference>
<dbReference type="Pfam" id="PF00046">
    <property type="entry name" value="Homeodomain"/>
    <property type="match status" value="1"/>
</dbReference>
<evidence type="ECO:0000256" key="7">
    <source>
        <dbReference type="PROSITE-ProRule" id="PRU00108"/>
    </source>
</evidence>
<dbReference type="PROSITE" id="PS50071">
    <property type="entry name" value="HOMEOBOX_2"/>
    <property type="match status" value="1"/>
</dbReference>
<dbReference type="GO" id="GO:0005634">
    <property type="term" value="C:nucleus"/>
    <property type="evidence" value="ECO:0007669"/>
    <property type="project" value="UniProtKB-SubCell"/>
</dbReference>
<dbReference type="PRINTS" id="PR00025">
    <property type="entry name" value="ANTENNAPEDIA"/>
</dbReference>
<dbReference type="EMBL" id="CAKOGL010000004">
    <property type="protein sequence ID" value="CAH2085580.1"/>
    <property type="molecule type" value="Genomic_DNA"/>
</dbReference>
<evidence type="ECO:0000256" key="3">
    <source>
        <dbReference type="ARBA" id="ARBA00022473"/>
    </source>
</evidence>
<keyword evidence="5 7" id="KW-0371">Homeobox</keyword>
<comment type="subcellular location">
    <subcellularLocation>
        <location evidence="1 7 8">Nucleus</location>
    </subcellularLocation>
</comment>
<keyword evidence="12" id="KW-1185">Reference proteome</keyword>
<dbReference type="InterPro" id="IPR017995">
    <property type="entry name" value="Homeobox_antennapedia"/>
</dbReference>
<name>A0AAU9TLN6_EUPED</name>
<dbReference type="SMART" id="SM00389">
    <property type="entry name" value="HOX"/>
    <property type="match status" value="1"/>
</dbReference>
<organism evidence="11 12">
    <name type="scientific">Euphydryas editha</name>
    <name type="common">Edith's checkerspot</name>
    <dbReference type="NCBI Taxonomy" id="104508"/>
    <lineage>
        <taxon>Eukaryota</taxon>
        <taxon>Metazoa</taxon>
        <taxon>Ecdysozoa</taxon>
        <taxon>Arthropoda</taxon>
        <taxon>Hexapoda</taxon>
        <taxon>Insecta</taxon>
        <taxon>Pterygota</taxon>
        <taxon>Neoptera</taxon>
        <taxon>Endopterygota</taxon>
        <taxon>Lepidoptera</taxon>
        <taxon>Glossata</taxon>
        <taxon>Ditrysia</taxon>
        <taxon>Papilionoidea</taxon>
        <taxon>Nymphalidae</taxon>
        <taxon>Nymphalinae</taxon>
        <taxon>Euphydryas</taxon>
    </lineage>
</organism>
<comment type="caution">
    <text evidence="11">The sequence shown here is derived from an EMBL/GenBank/DDBJ whole genome shotgun (WGS) entry which is preliminary data.</text>
</comment>